<feature type="chain" id="PRO_5032382395" evidence="2">
    <location>
        <begin position="22"/>
        <end position="277"/>
    </location>
</feature>
<reference evidence="3" key="1">
    <citation type="submission" date="2021-02" db="EMBL/GenBank/DDBJ databases">
        <title>First Annotated Genome of the Yellow-green Alga Tribonema minus.</title>
        <authorList>
            <person name="Mahan K.M."/>
        </authorList>
    </citation>
    <scope>NUCLEOTIDE SEQUENCE</scope>
    <source>
        <strain evidence="3">UTEX B ZZ1240</strain>
    </source>
</reference>
<dbReference type="EMBL" id="JAFCMP010000529">
    <property type="protein sequence ID" value="KAG5177103.1"/>
    <property type="molecule type" value="Genomic_DNA"/>
</dbReference>
<evidence type="ECO:0000256" key="1">
    <source>
        <dbReference type="SAM" id="Phobius"/>
    </source>
</evidence>
<proteinExistence type="predicted"/>
<dbReference type="OrthoDB" id="447756at2759"/>
<feature type="transmembrane region" description="Helical" evidence="1">
    <location>
        <begin position="178"/>
        <end position="199"/>
    </location>
</feature>
<dbReference type="PANTHER" id="PTHR35302:SF1">
    <property type="entry name" value="PROTEIN COFACTOR ASSEMBLY OF COMPLEX C SUBUNIT B CCB1, CHLOROPLASTIC"/>
    <property type="match status" value="1"/>
</dbReference>
<sequence>MKVAAGVVLACTALLQQRVAAFVTPGASRPLSCRRAAVRPMHMVLEGASAEMLQASGQALNALTHFHAANPFAITLADAADPLGASVSYSKSSYYATLGLYLLSFPGLWSVIKRAAKTKYKERVYTVAGPAAAVAAKPVKQVAAEVVAYFQANNYKIVSAGEEIVFEGAVQASRSQGFFLVFCTFLCLGTLSLVLQIQFPDFGTYWYLLTLLSPYAGVYYWNNAQRKDKAQVRLETTDDDTTVEIRITAGEEELDRMAKTMGYQQKGMIRVKGILEE</sequence>
<dbReference type="PANTHER" id="PTHR35302">
    <property type="match status" value="1"/>
</dbReference>
<dbReference type="InterPro" id="IPR021919">
    <property type="entry name" value="CCB1"/>
</dbReference>
<dbReference type="AlphaFoldDB" id="A0A835YMB8"/>
<keyword evidence="2" id="KW-0732">Signal</keyword>
<comment type="caution">
    <text evidence="3">The sequence shown here is derived from an EMBL/GenBank/DDBJ whole genome shotgun (WGS) entry which is preliminary data.</text>
</comment>
<gene>
    <name evidence="3" type="ORF">JKP88DRAFT_226957</name>
</gene>
<feature type="transmembrane region" description="Helical" evidence="1">
    <location>
        <begin position="93"/>
        <end position="112"/>
    </location>
</feature>
<keyword evidence="1" id="KW-0812">Transmembrane</keyword>
<dbReference type="Pfam" id="PF12046">
    <property type="entry name" value="CCB1"/>
    <property type="match status" value="1"/>
</dbReference>
<dbReference type="Proteomes" id="UP000664859">
    <property type="component" value="Unassembled WGS sequence"/>
</dbReference>
<evidence type="ECO:0000313" key="4">
    <source>
        <dbReference type="Proteomes" id="UP000664859"/>
    </source>
</evidence>
<evidence type="ECO:0000313" key="3">
    <source>
        <dbReference type="EMBL" id="KAG5177103.1"/>
    </source>
</evidence>
<keyword evidence="1" id="KW-0472">Membrane</keyword>
<protein>
    <submittedName>
        <fullName evidence="3">CPLD51 protein required for cyt b6 assembly</fullName>
    </submittedName>
</protein>
<name>A0A835YMB8_9STRA</name>
<organism evidence="3 4">
    <name type="scientific">Tribonema minus</name>
    <dbReference type="NCBI Taxonomy" id="303371"/>
    <lineage>
        <taxon>Eukaryota</taxon>
        <taxon>Sar</taxon>
        <taxon>Stramenopiles</taxon>
        <taxon>Ochrophyta</taxon>
        <taxon>PX clade</taxon>
        <taxon>Xanthophyceae</taxon>
        <taxon>Tribonematales</taxon>
        <taxon>Tribonemataceae</taxon>
        <taxon>Tribonema</taxon>
    </lineage>
</organism>
<feature type="transmembrane region" description="Helical" evidence="1">
    <location>
        <begin position="205"/>
        <end position="221"/>
    </location>
</feature>
<feature type="signal peptide" evidence="2">
    <location>
        <begin position="1"/>
        <end position="21"/>
    </location>
</feature>
<evidence type="ECO:0000256" key="2">
    <source>
        <dbReference type="SAM" id="SignalP"/>
    </source>
</evidence>
<accession>A0A835YMB8</accession>
<keyword evidence="1" id="KW-1133">Transmembrane helix</keyword>
<keyword evidence="4" id="KW-1185">Reference proteome</keyword>